<dbReference type="OrthoDB" id="9766614at2"/>
<feature type="binding site" evidence="6">
    <location>
        <position position="51"/>
    </location>
    <ligand>
        <name>ATP</name>
        <dbReference type="ChEBI" id="CHEBI:30616"/>
    </ligand>
</feature>
<evidence type="ECO:0000256" key="6">
    <source>
        <dbReference type="HAMAP-Rule" id="MF_00600"/>
    </source>
</evidence>
<keyword evidence="2 6" id="KW-0547">Nucleotide-binding</keyword>
<dbReference type="InterPro" id="IPR018370">
    <property type="entry name" value="Chaperonin_Cpn60_CS"/>
</dbReference>
<dbReference type="AlphaFoldDB" id="A0A0H5DPG1"/>
<gene>
    <name evidence="10" type="primary">groL2</name>
    <name evidence="6" type="synonym">groEL</name>
    <name evidence="6" type="synonym">groL</name>
    <name evidence="10" type="ORF">ELAC_1102</name>
</gene>
<dbReference type="RefSeq" id="WP_098038306.1">
    <property type="nucleotide sequence ID" value="NZ_CWGJ01000012.1"/>
</dbReference>
<dbReference type="GO" id="GO:0051082">
    <property type="term" value="F:unfolded protein binding"/>
    <property type="evidence" value="ECO:0007669"/>
    <property type="project" value="UniProtKB-UniRule"/>
</dbReference>
<keyword evidence="6" id="KW-0963">Cytoplasm</keyword>
<keyword evidence="4 6" id="KW-0143">Chaperone</keyword>
<dbReference type="SUPFAM" id="SSF54849">
    <property type="entry name" value="GroEL-intermediate domain like"/>
    <property type="match status" value="1"/>
</dbReference>
<dbReference type="CDD" id="cd03344">
    <property type="entry name" value="GroEL"/>
    <property type="match status" value="1"/>
</dbReference>
<dbReference type="NCBIfam" id="NF009489">
    <property type="entry name" value="PRK12851.1"/>
    <property type="match status" value="1"/>
</dbReference>
<keyword evidence="3 6" id="KW-0067">ATP-binding</keyword>
<feature type="coiled-coil region" evidence="9">
    <location>
        <begin position="117"/>
        <end position="144"/>
    </location>
</feature>
<dbReference type="Pfam" id="PF00118">
    <property type="entry name" value="Cpn60_TCP1"/>
    <property type="match status" value="1"/>
</dbReference>
<dbReference type="EC" id="5.6.1.7" evidence="6"/>
<dbReference type="GO" id="GO:0016853">
    <property type="term" value="F:isomerase activity"/>
    <property type="evidence" value="ECO:0007669"/>
    <property type="project" value="UniProtKB-KW"/>
</dbReference>
<dbReference type="NCBIfam" id="NF000592">
    <property type="entry name" value="PRK00013.1"/>
    <property type="match status" value="1"/>
</dbReference>
<dbReference type="Gene3D" id="1.10.560.10">
    <property type="entry name" value="GroEL-like equatorial domain"/>
    <property type="match status" value="1"/>
</dbReference>
<keyword evidence="9" id="KW-0175">Coiled coil</keyword>
<dbReference type="Gene3D" id="3.50.7.10">
    <property type="entry name" value="GroEL"/>
    <property type="match status" value="1"/>
</dbReference>
<dbReference type="InterPro" id="IPR027413">
    <property type="entry name" value="GROEL-like_equatorial_sf"/>
</dbReference>
<dbReference type="HAMAP" id="MF_00600">
    <property type="entry name" value="CH60"/>
    <property type="match status" value="1"/>
</dbReference>
<dbReference type="NCBIfam" id="NF009487">
    <property type="entry name" value="PRK12849.1"/>
    <property type="match status" value="1"/>
</dbReference>
<dbReference type="GO" id="GO:0005524">
    <property type="term" value="F:ATP binding"/>
    <property type="evidence" value="ECO:0007669"/>
    <property type="project" value="UniProtKB-UniRule"/>
</dbReference>
<dbReference type="Proteomes" id="UP000220251">
    <property type="component" value="Unassembled WGS sequence"/>
</dbReference>
<dbReference type="InterPro" id="IPR002423">
    <property type="entry name" value="Cpn60/GroEL/TCP-1"/>
</dbReference>
<dbReference type="NCBIfam" id="NF009488">
    <property type="entry name" value="PRK12850.1"/>
    <property type="match status" value="1"/>
</dbReference>
<protein>
    <recommendedName>
        <fullName evidence="6">Chaperonin GroEL</fullName>
        <ecNumber evidence="6">5.6.1.7</ecNumber>
    </recommendedName>
    <alternativeName>
        <fullName evidence="6">60 kDa chaperonin</fullName>
    </alternativeName>
    <alternativeName>
        <fullName evidence="6">Chaperonin-60</fullName>
        <shortName evidence="6">Cpn60</shortName>
    </alternativeName>
</protein>
<evidence type="ECO:0000256" key="7">
    <source>
        <dbReference type="RuleBase" id="RU000418"/>
    </source>
</evidence>
<evidence type="ECO:0000256" key="1">
    <source>
        <dbReference type="ARBA" id="ARBA00006607"/>
    </source>
</evidence>
<organism evidence="10 11">
    <name type="scientific">Estrella lausannensis</name>
    <dbReference type="NCBI Taxonomy" id="483423"/>
    <lineage>
        <taxon>Bacteria</taxon>
        <taxon>Pseudomonadati</taxon>
        <taxon>Chlamydiota</taxon>
        <taxon>Chlamydiia</taxon>
        <taxon>Parachlamydiales</taxon>
        <taxon>Candidatus Criblamydiaceae</taxon>
        <taxon>Estrella</taxon>
    </lineage>
</organism>
<feature type="binding site" evidence="6">
    <location>
        <position position="415"/>
    </location>
    <ligand>
        <name>ATP</name>
        <dbReference type="ChEBI" id="CHEBI:30616"/>
    </ligand>
</feature>
<dbReference type="InterPro" id="IPR027410">
    <property type="entry name" value="TCP-1-like_intermed_sf"/>
</dbReference>
<comment type="function">
    <text evidence="6 8">Together with its co-chaperonin GroES, plays an essential role in assisting protein folding. The GroEL-GroES system forms a nano-cage that allows encapsulation of the non-native substrate proteins and provides a physical environment optimized to promote and accelerate protein folding.</text>
</comment>
<keyword evidence="5 6" id="KW-0413">Isomerase</keyword>
<comment type="subcellular location">
    <subcellularLocation>
        <location evidence="6">Cytoplasm</location>
    </subcellularLocation>
</comment>
<dbReference type="GO" id="GO:0140662">
    <property type="term" value="F:ATP-dependent protein folding chaperone"/>
    <property type="evidence" value="ECO:0007669"/>
    <property type="project" value="InterPro"/>
</dbReference>
<dbReference type="Gene3D" id="3.30.260.10">
    <property type="entry name" value="TCP-1-like chaperonin intermediate domain"/>
    <property type="match status" value="1"/>
</dbReference>
<proteinExistence type="inferred from homology"/>
<accession>A0A0H5DPG1</accession>
<dbReference type="NCBIfam" id="TIGR02348">
    <property type="entry name" value="GroEL"/>
    <property type="match status" value="1"/>
</dbReference>
<feature type="binding site" evidence="6">
    <location>
        <position position="496"/>
    </location>
    <ligand>
        <name>ATP</name>
        <dbReference type="ChEBI" id="CHEBI:30616"/>
    </ligand>
</feature>
<comment type="subunit">
    <text evidence="6 8">Forms a cylinder of 14 subunits composed of two heptameric rings stacked back-to-back. Interacts with the co-chaperonin GroES.</text>
</comment>
<keyword evidence="11" id="KW-1185">Reference proteome</keyword>
<evidence type="ECO:0000256" key="8">
    <source>
        <dbReference type="RuleBase" id="RU000419"/>
    </source>
</evidence>
<dbReference type="GO" id="GO:0042026">
    <property type="term" value="P:protein refolding"/>
    <property type="evidence" value="ECO:0007669"/>
    <property type="project" value="UniProtKB-UniRule"/>
</dbReference>
<feature type="coiled-coil region" evidence="9">
    <location>
        <begin position="339"/>
        <end position="366"/>
    </location>
</feature>
<dbReference type="InterPro" id="IPR027409">
    <property type="entry name" value="GroEL-like_apical_dom_sf"/>
</dbReference>
<evidence type="ECO:0000256" key="4">
    <source>
        <dbReference type="ARBA" id="ARBA00023186"/>
    </source>
</evidence>
<comment type="similarity">
    <text evidence="1 6 7">Belongs to the chaperonin (HSP60) family.</text>
</comment>
<sequence length="540" mass="58285">MAAKDIKFKEEARQKILKGVRTLAEAVKVTLGPKGRNVIIDKSYGAPHITKDGVTVAKEIELDDKTENMGAQMVKEVASKTADKAGDGTTTATVLAEAIYSEGLRNIAAGANPMDLKRGMEEALKNVREQLAKMSKKVQNKNEITQVATISANNDKEIGDIIAGAMEKVGKDGTITVEEAKGFETTLDVVEGMHFDRGYLSAYFMTNPETQEAVMEDAYLLIFDKKISAVKDMIPILQAVAETGKPLLIIAEDVEGEALATLVVNRLRAGLKVCAVKSPGFGDRRKAMLEDLAIITGGEVISEELGQKLDSVTLKQLGRVKKAVVSKEETVLVDGKGDKKKIQERAGQIRRQIEESESDYDREKLQERLAKLVGGVAVIRVGAATEVEMKEKKDRVDDAQHATKAAVEEGILPGGGTAFIRCIPGVQALAKKLEGDQRTGALIIARALSSPLRQIAENAGKEGSIILQEVEKLTDGHGYNALTDEFVDMYKAGILDPTKVARCALENAVSISGMLLTTEAIVVEIPEEKSQAPMHAGMDY</sequence>
<evidence type="ECO:0000256" key="5">
    <source>
        <dbReference type="ARBA" id="ARBA00023235"/>
    </source>
</evidence>
<dbReference type="PANTHER" id="PTHR45633">
    <property type="entry name" value="60 KDA HEAT SHOCK PROTEIN, MITOCHONDRIAL"/>
    <property type="match status" value="1"/>
</dbReference>
<feature type="binding site" evidence="6">
    <location>
        <begin position="87"/>
        <end position="91"/>
    </location>
    <ligand>
        <name>ATP</name>
        <dbReference type="ChEBI" id="CHEBI:30616"/>
    </ligand>
</feature>
<dbReference type="SUPFAM" id="SSF52029">
    <property type="entry name" value="GroEL apical domain-like"/>
    <property type="match status" value="1"/>
</dbReference>
<dbReference type="PROSITE" id="PS00296">
    <property type="entry name" value="CHAPERONINS_CPN60"/>
    <property type="match status" value="1"/>
</dbReference>
<dbReference type="PRINTS" id="PR00298">
    <property type="entry name" value="CHAPERONIN60"/>
</dbReference>
<dbReference type="FunFam" id="3.50.7.10:FF:000001">
    <property type="entry name" value="60 kDa chaperonin"/>
    <property type="match status" value="1"/>
</dbReference>
<evidence type="ECO:0000313" key="10">
    <source>
        <dbReference type="EMBL" id="CRX38446.1"/>
    </source>
</evidence>
<reference evidence="11" key="1">
    <citation type="submission" date="2015-06" db="EMBL/GenBank/DDBJ databases">
        <authorList>
            <person name="Bertelli C."/>
        </authorList>
    </citation>
    <scope>NUCLEOTIDE SEQUENCE [LARGE SCALE GENOMIC DNA]</scope>
    <source>
        <strain evidence="11">CRIB-30</strain>
    </source>
</reference>
<evidence type="ECO:0000313" key="11">
    <source>
        <dbReference type="Proteomes" id="UP000220251"/>
    </source>
</evidence>
<evidence type="ECO:0000256" key="3">
    <source>
        <dbReference type="ARBA" id="ARBA00022840"/>
    </source>
</evidence>
<feature type="binding site" evidence="6">
    <location>
        <begin position="480"/>
        <end position="482"/>
    </location>
    <ligand>
        <name>ATP</name>
        <dbReference type="ChEBI" id="CHEBI:30616"/>
    </ligand>
</feature>
<feature type="binding site" evidence="6">
    <location>
        <begin position="30"/>
        <end position="33"/>
    </location>
    <ligand>
        <name>ATP</name>
        <dbReference type="ChEBI" id="CHEBI:30616"/>
    </ligand>
</feature>
<dbReference type="EMBL" id="CWGJ01000012">
    <property type="protein sequence ID" value="CRX38446.1"/>
    <property type="molecule type" value="Genomic_DNA"/>
</dbReference>
<evidence type="ECO:0000256" key="9">
    <source>
        <dbReference type="SAM" id="Coils"/>
    </source>
</evidence>
<evidence type="ECO:0000256" key="2">
    <source>
        <dbReference type="ARBA" id="ARBA00022741"/>
    </source>
</evidence>
<name>A0A0H5DPG1_9BACT</name>
<dbReference type="GO" id="GO:0005737">
    <property type="term" value="C:cytoplasm"/>
    <property type="evidence" value="ECO:0007669"/>
    <property type="project" value="UniProtKB-SubCell"/>
</dbReference>
<dbReference type="SUPFAM" id="SSF48592">
    <property type="entry name" value="GroEL equatorial domain-like"/>
    <property type="match status" value="1"/>
</dbReference>
<dbReference type="InterPro" id="IPR001844">
    <property type="entry name" value="Cpn60/GroEL"/>
</dbReference>